<evidence type="ECO:0000256" key="1">
    <source>
        <dbReference type="SAM" id="MobiDB-lite"/>
    </source>
</evidence>
<feature type="region of interest" description="Disordered" evidence="1">
    <location>
        <begin position="175"/>
        <end position="249"/>
    </location>
</feature>
<feature type="compositionally biased region" description="Polar residues" evidence="1">
    <location>
        <begin position="180"/>
        <end position="193"/>
    </location>
</feature>
<feature type="transmembrane region" description="Helical" evidence="2">
    <location>
        <begin position="66"/>
        <end position="87"/>
    </location>
</feature>
<feature type="transmembrane region" description="Helical" evidence="2">
    <location>
        <begin position="99"/>
        <end position="121"/>
    </location>
</feature>
<evidence type="ECO:0000256" key="2">
    <source>
        <dbReference type="SAM" id="Phobius"/>
    </source>
</evidence>
<dbReference type="EMBL" id="ML119664">
    <property type="protein sequence ID" value="RPA83504.1"/>
    <property type="molecule type" value="Genomic_DNA"/>
</dbReference>
<gene>
    <name evidence="3" type="ORF">BJ508DRAFT_375044</name>
</gene>
<dbReference type="Proteomes" id="UP000275078">
    <property type="component" value="Unassembled WGS sequence"/>
</dbReference>
<reference evidence="3 4" key="1">
    <citation type="journal article" date="2018" name="Nat. Ecol. Evol.">
        <title>Pezizomycetes genomes reveal the molecular basis of ectomycorrhizal truffle lifestyle.</title>
        <authorList>
            <person name="Murat C."/>
            <person name="Payen T."/>
            <person name="Noel B."/>
            <person name="Kuo A."/>
            <person name="Morin E."/>
            <person name="Chen J."/>
            <person name="Kohler A."/>
            <person name="Krizsan K."/>
            <person name="Balestrini R."/>
            <person name="Da Silva C."/>
            <person name="Montanini B."/>
            <person name="Hainaut M."/>
            <person name="Levati E."/>
            <person name="Barry K.W."/>
            <person name="Belfiori B."/>
            <person name="Cichocki N."/>
            <person name="Clum A."/>
            <person name="Dockter R.B."/>
            <person name="Fauchery L."/>
            <person name="Guy J."/>
            <person name="Iotti M."/>
            <person name="Le Tacon F."/>
            <person name="Lindquist E.A."/>
            <person name="Lipzen A."/>
            <person name="Malagnac F."/>
            <person name="Mello A."/>
            <person name="Molinier V."/>
            <person name="Miyauchi S."/>
            <person name="Poulain J."/>
            <person name="Riccioni C."/>
            <person name="Rubini A."/>
            <person name="Sitrit Y."/>
            <person name="Splivallo R."/>
            <person name="Traeger S."/>
            <person name="Wang M."/>
            <person name="Zifcakova L."/>
            <person name="Wipf D."/>
            <person name="Zambonelli A."/>
            <person name="Paolocci F."/>
            <person name="Nowrousian M."/>
            <person name="Ottonello S."/>
            <person name="Baldrian P."/>
            <person name="Spatafora J.W."/>
            <person name="Henrissat B."/>
            <person name="Nagy L.G."/>
            <person name="Aury J.M."/>
            <person name="Wincker P."/>
            <person name="Grigoriev I.V."/>
            <person name="Bonfante P."/>
            <person name="Martin F.M."/>
        </authorList>
    </citation>
    <scope>NUCLEOTIDE SEQUENCE [LARGE SCALE GENOMIC DNA]</scope>
    <source>
        <strain evidence="3 4">RN42</strain>
    </source>
</reference>
<protein>
    <submittedName>
        <fullName evidence="3">Uncharacterized protein</fullName>
    </submittedName>
</protein>
<keyword evidence="4" id="KW-1185">Reference proteome</keyword>
<feature type="transmembrane region" description="Helical" evidence="2">
    <location>
        <begin position="141"/>
        <end position="159"/>
    </location>
</feature>
<evidence type="ECO:0000313" key="3">
    <source>
        <dbReference type="EMBL" id="RPA83504.1"/>
    </source>
</evidence>
<accession>A0A3N4IPG0</accession>
<organism evidence="3 4">
    <name type="scientific">Ascobolus immersus RN42</name>
    <dbReference type="NCBI Taxonomy" id="1160509"/>
    <lineage>
        <taxon>Eukaryota</taxon>
        <taxon>Fungi</taxon>
        <taxon>Dikarya</taxon>
        <taxon>Ascomycota</taxon>
        <taxon>Pezizomycotina</taxon>
        <taxon>Pezizomycetes</taxon>
        <taxon>Pezizales</taxon>
        <taxon>Ascobolaceae</taxon>
        <taxon>Ascobolus</taxon>
    </lineage>
</organism>
<dbReference type="AlphaFoldDB" id="A0A3N4IPG0"/>
<sequence length="249" mass="27844">MVSTFHLRLHVPDWFTDPRNSASRAAILDFIRFPNLLLTLISTILYGRVVFDGTFSQYLGRYLDSAAVLTVLVCFFINVLVLVYTLSTFSRVTTPRNKLVKALLHFLAGAVLVTSGVVLIFKGRLFRHCPWGNKGVCELFGFYNALLYGAIFSSFYVAGQWWKLNANGSSVDEIPETTPPAVSSDPSIKNANESGAGEIRETRIANETGAEEIREANPASYPQKMRMNPAREKLEIQTPPPARPRQKRE</sequence>
<keyword evidence="2" id="KW-1133">Transmembrane helix</keyword>
<evidence type="ECO:0000313" key="4">
    <source>
        <dbReference type="Proteomes" id="UP000275078"/>
    </source>
</evidence>
<proteinExistence type="predicted"/>
<name>A0A3N4IPG0_ASCIM</name>
<keyword evidence="2" id="KW-0812">Transmembrane</keyword>
<feature type="transmembrane region" description="Helical" evidence="2">
    <location>
        <begin position="26"/>
        <end position="46"/>
    </location>
</feature>
<keyword evidence="2" id="KW-0472">Membrane</keyword>